<dbReference type="EMBL" id="LUGG01000002">
    <property type="protein sequence ID" value="OBZ77228.1"/>
    <property type="molecule type" value="Genomic_DNA"/>
</dbReference>
<evidence type="ECO:0000256" key="1">
    <source>
        <dbReference type="SAM" id="MobiDB-lite"/>
    </source>
</evidence>
<gene>
    <name evidence="2" type="ORF">A0H81_02044</name>
</gene>
<feature type="compositionally biased region" description="Basic and acidic residues" evidence="1">
    <location>
        <begin position="132"/>
        <end position="141"/>
    </location>
</feature>
<reference evidence="2 3" key="1">
    <citation type="submission" date="2016-03" db="EMBL/GenBank/DDBJ databases">
        <title>Whole genome sequencing of Grifola frondosa 9006-11.</title>
        <authorList>
            <person name="Min B."/>
            <person name="Park H."/>
            <person name="Kim J.-G."/>
            <person name="Cho H."/>
            <person name="Oh Y.-L."/>
            <person name="Kong W.-S."/>
            <person name="Choi I.-G."/>
        </authorList>
    </citation>
    <scope>NUCLEOTIDE SEQUENCE [LARGE SCALE GENOMIC DNA]</scope>
    <source>
        <strain evidence="2 3">9006-11</strain>
    </source>
</reference>
<dbReference type="STRING" id="5627.A0A1C7MK99"/>
<name>A0A1C7MK99_GRIFR</name>
<dbReference type="OrthoDB" id="5590473at2759"/>
<dbReference type="AlphaFoldDB" id="A0A1C7MK99"/>
<keyword evidence="3" id="KW-1185">Reference proteome</keyword>
<comment type="caution">
    <text evidence="2">The sequence shown here is derived from an EMBL/GenBank/DDBJ whole genome shotgun (WGS) entry which is preliminary data.</text>
</comment>
<accession>A0A1C7MK99</accession>
<organism evidence="2 3">
    <name type="scientific">Grifola frondosa</name>
    <name type="common">Maitake</name>
    <name type="synonym">Polyporus frondosus</name>
    <dbReference type="NCBI Taxonomy" id="5627"/>
    <lineage>
        <taxon>Eukaryota</taxon>
        <taxon>Fungi</taxon>
        <taxon>Dikarya</taxon>
        <taxon>Basidiomycota</taxon>
        <taxon>Agaricomycotina</taxon>
        <taxon>Agaricomycetes</taxon>
        <taxon>Polyporales</taxon>
        <taxon>Grifolaceae</taxon>
        <taxon>Grifola</taxon>
    </lineage>
</organism>
<feature type="compositionally biased region" description="Basic residues" evidence="1">
    <location>
        <begin position="119"/>
        <end position="131"/>
    </location>
</feature>
<feature type="region of interest" description="Disordered" evidence="1">
    <location>
        <begin position="97"/>
        <end position="190"/>
    </location>
</feature>
<sequence length="208" mass="23106">MHNYITVTVNTFSSVLAFRLYRTLHCLQFLSVLSRLTPSPAGDFRRCAGPRFHSIRHDRTALDSSEVDDDLVDQPSLGYLDGALEFIAAEREKWAAQRDSGLRGNGSTATSDSAWRHVVQPRRKRQRKRNRSVQDTRRLEQEGEEGVATIGSAADGTAETSGNYEDEDADDSSSSLTPHHLPNITSRRLPPTACGFQAIARAHIRGED</sequence>
<evidence type="ECO:0000313" key="3">
    <source>
        <dbReference type="Proteomes" id="UP000092993"/>
    </source>
</evidence>
<dbReference type="Proteomes" id="UP000092993">
    <property type="component" value="Unassembled WGS sequence"/>
</dbReference>
<proteinExistence type="predicted"/>
<evidence type="ECO:0000313" key="2">
    <source>
        <dbReference type="EMBL" id="OBZ77228.1"/>
    </source>
</evidence>
<protein>
    <submittedName>
        <fullName evidence="2">Uncharacterized protein</fullName>
    </submittedName>
</protein>